<comment type="caution">
    <text evidence="3">The sequence shown here is derived from an EMBL/GenBank/DDBJ whole genome shotgun (WGS) entry which is preliminary data.</text>
</comment>
<sequence length="419" mass="43627">MQKILNTKSLATFAFALIAAGCGGGGGGDETVASSQGPSTGSGDTQTPPAGNTQTPPTGGNETPADNNQPRLAAATTVSDGAALGTSQWPDGSTATGGLGQDVNGLTCSTDPATYTYTQLIVLQNGQQVAVPANIGVGTPTLASPATCVYPVHTKDQTGKIRVNGTTGATYTLGQFFEVWGQPLTASNVAGIEGTQTIYLNDNGTLTQFSGDPATIELRPNRQIVVMQGTPITQIPNYSWEALPPLSSTPWVLEGGEIGTLGTITWADGSTGAAATGAAVGNLQCLSGLTANFDTSAHLAIYRNGEQLAIPQDIGRTATCEYEVHTHNRSGVIHVASTEYKRFTLGDFFSLWGQPLTATNVAGFTGEPIVIYVEDKGDLRRFMGDPANIDLASHRNIVIQIGSQLTQVPTYDWLNFGPF</sequence>
<dbReference type="Proteomes" id="UP000295382">
    <property type="component" value="Unassembled WGS sequence"/>
</dbReference>
<protein>
    <recommendedName>
        <fullName evidence="5">Lipoprotein</fullName>
    </recommendedName>
</protein>
<dbReference type="PROSITE" id="PS51257">
    <property type="entry name" value="PROKAR_LIPOPROTEIN"/>
    <property type="match status" value="1"/>
</dbReference>
<feature type="chain" id="PRO_5021009134" description="Lipoprotein" evidence="2">
    <location>
        <begin position="20"/>
        <end position="419"/>
    </location>
</feature>
<evidence type="ECO:0008006" key="5">
    <source>
        <dbReference type="Google" id="ProtNLM"/>
    </source>
</evidence>
<feature type="compositionally biased region" description="Polar residues" evidence="1">
    <location>
        <begin position="85"/>
        <end position="94"/>
    </location>
</feature>
<reference evidence="3 4" key="1">
    <citation type="submission" date="2019-03" db="EMBL/GenBank/DDBJ databases">
        <title>Genomic Encyclopedia of Type Strains, Phase IV (KMG-IV): sequencing the most valuable type-strain genomes for metagenomic binning, comparative biology and taxonomic classification.</title>
        <authorList>
            <person name="Goeker M."/>
        </authorList>
    </citation>
    <scope>NUCLEOTIDE SEQUENCE [LARGE SCALE GENOMIC DNA]</scope>
    <source>
        <strain evidence="3 4">DSM 7445</strain>
    </source>
</reference>
<evidence type="ECO:0000313" key="3">
    <source>
        <dbReference type="EMBL" id="TCS39297.1"/>
    </source>
</evidence>
<gene>
    <name evidence="3" type="ORF">EDC30_101252</name>
</gene>
<dbReference type="OrthoDB" id="8988083at2"/>
<evidence type="ECO:0000313" key="4">
    <source>
        <dbReference type="Proteomes" id="UP000295382"/>
    </source>
</evidence>
<evidence type="ECO:0000256" key="1">
    <source>
        <dbReference type="SAM" id="MobiDB-lite"/>
    </source>
</evidence>
<proteinExistence type="predicted"/>
<feature type="compositionally biased region" description="Polar residues" evidence="1">
    <location>
        <begin position="32"/>
        <end position="70"/>
    </location>
</feature>
<organism evidence="3 4">
    <name type="scientific">Paucimonas lemoignei</name>
    <name type="common">Pseudomonas lemoignei</name>
    <dbReference type="NCBI Taxonomy" id="29443"/>
    <lineage>
        <taxon>Bacteria</taxon>
        <taxon>Pseudomonadati</taxon>
        <taxon>Pseudomonadota</taxon>
        <taxon>Betaproteobacteria</taxon>
        <taxon>Burkholderiales</taxon>
        <taxon>Burkholderiaceae</taxon>
        <taxon>Paucimonas</taxon>
    </lineage>
</organism>
<keyword evidence="4" id="KW-1185">Reference proteome</keyword>
<keyword evidence="2" id="KW-0732">Signal</keyword>
<dbReference type="EMBL" id="SLZQ01000001">
    <property type="protein sequence ID" value="TCS39297.1"/>
    <property type="molecule type" value="Genomic_DNA"/>
</dbReference>
<feature type="signal peptide" evidence="2">
    <location>
        <begin position="1"/>
        <end position="19"/>
    </location>
</feature>
<accession>A0A4R3I0R7</accession>
<dbReference type="RefSeq" id="WP_132256539.1">
    <property type="nucleotide sequence ID" value="NZ_SLZQ01000001.1"/>
</dbReference>
<dbReference type="AlphaFoldDB" id="A0A4R3I0R7"/>
<feature type="region of interest" description="Disordered" evidence="1">
    <location>
        <begin position="26"/>
        <end position="102"/>
    </location>
</feature>
<name>A0A4R3I0R7_PAULE</name>
<evidence type="ECO:0000256" key="2">
    <source>
        <dbReference type="SAM" id="SignalP"/>
    </source>
</evidence>